<dbReference type="Gene3D" id="1.20.120.1770">
    <property type="match status" value="1"/>
</dbReference>
<feature type="transmembrane region" description="Helical" evidence="11">
    <location>
        <begin position="12"/>
        <end position="36"/>
    </location>
</feature>
<dbReference type="InterPro" id="IPR043205">
    <property type="entry name" value="CYB561/CYBRD1-like"/>
</dbReference>
<feature type="transmembrane region" description="Helical" evidence="11">
    <location>
        <begin position="127"/>
        <end position="146"/>
    </location>
</feature>
<protein>
    <recommendedName>
        <fullName evidence="12">Cytochrome b561 domain-containing protein</fullName>
    </recommendedName>
</protein>
<keyword evidence="10 11" id="KW-0472">Membrane</keyword>
<keyword evidence="7" id="KW-0249">Electron transport</keyword>
<proteinExistence type="predicted"/>
<reference evidence="13 14" key="1">
    <citation type="submission" date="2022-05" db="EMBL/GenBank/DDBJ databases">
        <authorList>
            <consortium name="Genoscope - CEA"/>
            <person name="William W."/>
        </authorList>
    </citation>
    <scope>NUCLEOTIDE SEQUENCE [LARGE SCALE GENOMIC DNA]</scope>
</reference>
<name>A0ABN8M4K2_9CNID</name>
<dbReference type="Pfam" id="PF03188">
    <property type="entry name" value="Cytochrom_B561"/>
    <property type="match status" value="1"/>
</dbReference>
<keyword evidence="5 11" id="KW-0812">Transmembrane</keyword>
<feature type="transmembrane region" description="Helical" evidence="11">
    <location>
        <begin position="158"/>
        <end position="180"/>
    </location>
</feature>
<keyword evidence="3" id="KW-0813">Transport</keyword>
<comment type="cofactor">
    <cofactor evidence="1">
        <name>heme b</name>
        <dbReference type="ChEBI" id="CHEBI:60344"/>
    </cofactor>
</comment>
<dbReference type="InterPro" id="IPR006593">
    <property type="entry name" value="Cyt_b561/ferric_Rdtase_TM"/>
</dbReference>
<evidence type="ECO:0000256" key="7">
    <source>
        <dbReference type="ARBA" id="ARBA00022982"/>
    </source>
</evidence>
<keyword evidence="4" id="KW-0349">Heme</keyword>
<dbReference type="Proteomes" id="UP001159427">
    <property type="component" value="Unassembled WGS sequence"/>
</dbReference>
<comment type="subcellular location">
    <subcellularLocation>
        <location evidence="2">Membrane</location>
        <topology evidence="2">Multi-pass membrane protein</topology>
    </subcellularLocation>
</comment>
<keyword evidence="8 11" id="KW-1133">Transmembrane helix</keyword>
<organism evidence="13 14">
    <name type="scientific">Porites evermanni</name>
    <dbReference type="NCBI Taxonomy" id="104178"/>
    <lineage>
        <taxon>Eukaryota</taxon>
        <taxon>Metazoa</taxon>
        <taxon>Cnidaria</taxon>
        <taxon>Anthozoa</taxon>
        <taxon>Hexacorallia</taxon>
        <taxon>Scleractinia</taxon>
        <taxon>Fungiina</taxon>
        <taxon>Poritidae</taxon>
        <taxon>Porites</taxon>
    </lineage>
</organism>
<evidence type="ECO:0000256" key="1">
    <source>
        <dbReference type="ARBA" id="ARBA00001970"/>
    </source>
</evidence>
<evidence type="ECO:0000256" key="5">
    <source>
        <dbReference type="ARBA" id="ARBA00022692"/>
    </source>
</evidence>
<keyword evidence="9" id="KW-0408">Iron</keyword>
<evidence type="ECO:0000256" key="11">
    <source>
        <dbReference type="SAM" id="Phobius"/>
    </source>
</evidence>
<sequence length="242" mass="26802">MERETKASRPFVFILSVGAIQVLGIAAIVMTAVWMAKYLGGFAWDGSSQEFNYHPLLMVTSMVFLFSEAIIVYRVFRHENKFVVKLVHFGLQLVAFCVAVVGLKAAFDYHNANNINNLYSLHSWCGLITIILFTTQLVFGFVSFLFPTLPDGPRATYLSVHVFFGIFIFALAIGTVLLGINEKLFFTGVYASLPAQAQLGNVLGLTVIVLAGIVVFVVTNDAFKRVDTEEGERVSLINNDKE</sequence>
<evidence type="ECO:0000313" key="14">
    <source>
        <dbReference type="Proteomes" id="UP001159427"/>
    </source>
</evidence>
<keyword evidence="14" id="KW-1185">Reference proteome</keyword>
<evidence type="ECO:0000256" key="9">
    <source>
        <dbReference type="ARBA" id="ARBA00023004"/>
    </source>
</evidence>
<dbReference type="PANTHER" id="PTHR10106:SF0">
    <property type="entry name" value="LD36721P"/>
    <property type="match status" value="1"/>
</dbReference>
<keyword evidence="6" id="KW-0479">Metal-binding</keyword>
<gene>
    <name evidence="13" type="ORF">PEVE_00017932</name>
</gene>
<feature type="transmembrane region" description="Helical" evidence="11">
    <location>
        <begin position="200"/>
        <end position="218"/>
    </location>
</feature>
<evidence type="ECO:0000256" key="10">
    <source>
        <dbReference type="ARBA" id="ARBA00023136"/>
    </source>
</evidence>
<evidence type="ECO:0000256" key="3">
    <source>
        <dbReference type="ARBA" id="ARBA00022448"/>
    </source>
</evidence>
<comment type="caution">
    <text evidence="13">The sequence shown here is derived from an EMBL/GenBank/DDBJ whole genome shotgun (WGS) entry which is preliminary data.</text>
</comment>
<evidence type="ECO:0000313" key="13">
    <source>
        <dbReference type="EMBL" id="CAH3023055.1"/>
    </source>
</evidence>
<evidence type="ECO:0000259" key="12">
    <source>
        <dbReference type="PROSITE" id="PS50939"/>
    </source>
</evidence>
<accession>A0ABN8M4K2</accession>
<evidence type="ECO:0000256" key="2">
    <source>
        <dbReference type="ARBA" id="ARBA00004141"/>
    </source>
</evidence>
<evidence type="ECO:0000256" key="8">
    <source>
        <dbReference type="ARBA" id="ARBA00022989"/>
    </source>
</evidence>
<feature type="domain" description="Cytochrome b561" evidence="12">
    <location>
        <begin position="19"/>
        <end position="219"/>
    </location>
</feature>
<evidence type="ECO:0000256" key="6">
    <source>
        <dbReference type="ARBA" id="ARBA00022723"/>
    </source>
</evidence>
<dbReference type="EMBL" id="CALNXI010000245">
    <property type="protein sequence ID" value="CAH3023055.1"/>
    <property type="molecule type" value="Genomic_DNA"/>
</dbReference>
<feature type="transmembrane region" description="Helical" evidence="11">
    <location>
        <begin position="83"/>
        <end position="107"/>
    </location>
</feature>
<feature type="transmembrane region" description="Helical" evidence="11">
    <location>
        <begin position="56"/>
        <end position="76"/>
    </location>
</feature>
<dbReference type="PANTHER" id="PTHR10106">
    <property type="entry name" value="CYTOCHROME B561-RELATED"/>
    <property type="match status" value="1"/>
</dbReference>
<evidence type="ECO:0000256" key="4">
    <source>
        <dbReference type="ARBA" id="ARBA00022617"/>
    </source>
</evidence>
<dbReference type="SMART" id="SM00665">
    <property type="entry name" value="B561"/>
    <property type="match status" value="1"/>
</dbReference>
<dbReference type="PROSITE" id="PS50939">
    <property type="entry name" value="CYTOCHROME_B561"/>
    <property type="match status" value="1"/>
</dbReference>